<dbReference type="SUPFAM" id="SSF46785">
    <property type="entry name" value="Winged helix' DNA-binding domain"/>
    <property type="match status" value="1"/>
</dbReference>
<dbReference type="EMBL" id="BAAANB010000005">
    <property type="protein sequence ID" value="GAA2026839.1"/>
    <property type="molecule type" value="Genomic_DNA"/>
</dbReference>
<evidence type="ECO:0000259" key="1">
    <source>
        <dbReference type="PROSITE" id="PS50987"/>
    </source>
</evidence>
<dbReference type="InterPro" id="IPR036390">
    <property type="entry name" value="WH_DNA-bd_sf"/>
</dbReference>
<comment type="caution">
    <text evidence="2">The sequence shown here is derived from an EMBL/GenBank/DDBJ whole genome shotgun (WGS) entry which is preliminary data.</text>
</comment>
<dbReference type="InterPro" id="IPR036388">
    <property type="entry name" value="WH-like_DNA-bd_sf"/>
</dbReference>
<organism evidence="2 3">
    <name type="scientific">Terrabacter terrae</name>
    <dbReference type="NCBI Taxonomy" id="318434"/>
    <lineage>
        <taxon>Bacteria</taxon>
        <taxon>Bacillati</taxon>
        <taxon>Actinomycetota</taxon>
        <taxon>Actinomycetes</taxon>
        <taxon>Micrococcales</taxon>
        <taxon>Intrasporangiaceae</taxon>
        <taxon>Terrabacter</taxon>
    </lineage>
</organism>
<reference evidence="2 3" key="1">
    <citation type="journal article" date="2019" name="Int. J. Syst. Evol. Microbiol.">
        <title>The Global Catalogue of Microorganisms (GCM) 10K type strain sequencing project: providing services to taxonomists for standard genome sequencing and annotation.</title>
        <authorList>
            <consortium name="The Broad Institute Genomics Platform"/>
            <consortium name="The Broad Institute Genome Sequencing Center for Infectious Disease"/>
            <person name="Wu L."/>
            <person name="Ma J."/>
        </authorList>
    </citation>
    <scope>NUCLEOTIDE SEQUENCE [LARGE SCALE GENOMIC DNA]</scope>
    <source>
        <strain evidence="2 3">JCM 14283</strain>
    </source>
</reference>
<feature type="domain" description="HTH arsR-type" evidence="1">
    <location>
        <begin position="1"/>
        <end position="47"/>
    </location>
</feature>
<sequence>MGYGLRVLRTAGLVRRRKQGRTVYYRLADGFPQLLRSDCLRQLVHLSRTTAYGGA</sequence>
<dbReference type="InterPro" id="IPR001845">
    <property type="entry name" value="HTH_ArsR_DNA-bd_dom"/>
</dbReference>
<proteinExistence type="predicted"/>
<dbReference type="Gene3D" id="1.10.10.10">
    <property type="entry name" value="Winged helix-like DNA-binding domain superfamily/Winged helix DNA-binding domain"/>
    <property type="match status" value="1"/>
</dbReference>
<dbReference type="PROSITE" id="PS50987">
    <property type="entry name" value="HTH_ARSR_2"/>
    <property type="match status" value="1"/>
</dbReference>
<keyword evidence="3" id="KW-1185">Reference proteome</keyword>
<accession>A0ABN2U218</accession>
<gene>
    <name evidence="2" type="ORF">GCM10009740_15720</name>
</gene>
<evidence type="ECO:0000313" key="2">
    <source>
        <dbReference type="EMBL" id="GAA2026839.1"/>
    </source>
</evidence>
<name>A0ABN2U218_9MICO</name>
<evidence type="ECO:0000313" key="3">
    <source>
        <dbReference type="Proteomes" id="UP001501285"/>
    </source>
</evidence>
<protein>
    <recommendedName>
        <fullName evidence="1">HTH arsR-type domain-containing protein</fullName>
    </recommendedName>
</protein>
<dbReference type="Proteomes" id="UP001501285">
    <property type="component" value="Unassembled WGS sequence"/>
</dbReference>